<evidence type="ECO:0008006" key="3">
    <source>
        <dbReference type="Google" id="ProtNLM"/>
    </source>
</evidence>
<dbReference type="Proteomes" id="UP000652013">
    <property type="component" value="Unassembled WGS sequence"/>
</dbReference>
<dbReference type="EMBL" id="BOOY01000008">
    <property type="protein sequence ID" value="GIJ02173.1"/>
    <property type="molecule type" value="Genomic_DNA"/>
</dbReference>
<evidence type="ECO:0000313" key="1">
    <source>
        <dbReference type="EMBL" id="GIJ02173.1"/>
    </source>
</evidence>
<proteinExistence type="predicted"/>
<keyword evidence="2" id="KW-1185">Reference proteome</keyword>
<name>A0A8J4DIH4_9ACTN</name>
<dbReference type="RefSeq" id="WP_203937478.1">
    <property type="nucleotide sequence ID" value="NZ_BAAAGJ010000019.1"/>
</dbReference>
<gene>
    <name evidence="1" type="ORF">Sya03_15250</name>
</gene>
<dbReference type="AlphaFoldDB" id="A0A8J4DIH4"/>
<sequence>MPVQPHRPARLAFHVFRGSEAVRRGVLTEHQLRSHAWLRLRHDVYGDARLDRDHTLACRGALARLPPGTVLAGPSAAYLHGVGHAAGFGDDVHVVTPAGERAGAQQRLRVHHVDLGPADVHEGDGLPRTTAARTAWDVGAWLKPVVAVPIIDALLSSGQVPEPALTELATRLDGRPGSRRAQAALALADAAAELPLESRLRVRLVLGGLPRPAVRQPLVLESGRVLRPHLCWPEHRVAVEIDGIRPAGDQRRVSSLAAAGWVVLHMAPARVRTEFPGVLAEVRAALLAAGWRR</sequence>
<organism evidence="1 2">
    <name type="scientific">Spirilliplanes yamanashiensis</name>
    <dbReference type="NCBI Taxonomy" id="42233"/>
    <lineage>
        <taxon>Bacteria</taxon>
        <taxon>Bacillati</taxon>
        <taxon>Actinomycetota</taxon>
        <taxon>Actinomycetes</taxon>
        <taxon>Micromonosporales</taxon>
        <taxon>Micromonosporaceae</taxon>
        <taxon>Spirilliplanes</taxon>
    </lineage>
</organism>
<evidence type="ECO:0000313" key="2">
    <source>
        <dbReference type="Proteomes" id="UP000652013"/>
    </source>
</evidence>
<protein>
    <recommendedName>
        <fullName evidence="3">Transcriptional regulator, AbiEi antitoxin, Type IV TA system</fullName>
    </recommendedName>
</protein>
<accession>A0A8J4DIH4</accession>
<comment type="caution">
    <text evidence="1">The sequence shown here is derived from an EMBL/GenBank/DDBJ whole genome shotgun (WGS) entry which is preliminary data.</text>
</comment>
<reference evidence="1" key="1">
    <citation type="submission" date="2021-01" db="EMBL/GenBank/DDBJ databases">
        <title>Whole genome shotgun sequence of Spirilliplanes yamanashiensis NBRC 15828.</title>
        <authorList>
            <person name="Komaki H."/>
            <person name="Tamura T."/>
        </authorList>
    </citation>
    <scope>NUCLEOTIDE SEQUENCE</scope>
    <source>
        <strain evidence="1">NBRC 15828</strain>
    </source>
</reference>